<evidence type="ECO:0000313" key="7">
    <source>
        <dbReference type="EMBL" id="MDQ0290816.1"/>
    </source>
</evidence>
<evidence type="ECO:0000256" key="5">
    <source>
        <dbReference type="ARBA" id="ARBA00037066"/>
    </source>
</evidence>
<proteinExistence type="predicted"/>
<dbReference type="GO" id="GO:0005524">
    <property type="term" value="F:ATP binding"/>
    <property type="evidence" value="ECO:0007669"/>
    <property type="project" value="UniProtKB-KW"/>
</dbReference>
<dbReference type="InterPro" id="IPR003439">
    <property type="entry name" value="ABC_transporter-like_ATP-bd"/>
</dbReference>
<keyword evidence="8" id="KW-1185">Reference proteome</keyword>
<sequence length="261" mass="28659">MTASDSILELEHLQLSLGGAHILRDVSLTIRRGEYCSLIGPNGAGKSTLLKCINGIYSQWRGRIVIAGADARHCSRRAIARQVGYVPQHSGVLPGYRVREFLLMSRYAQLDSWGGPGQNDREAVDRAMQRTGIRALANRTLPTLSGGEAQKVFIAAALVQATPILLLDEPTTFLDPRFQHEVNQLVVELNRQEGITVLSVSHDLNSAIQYSDRLLAMKDGELRHSLDPNAVMDSSALAELFDTRFCALAHPRSGKPLLIPE</sequence>
<organism evidence="7 8">
    <name type="scientific">Oligosphaera ethanolica</name>
    <dbReference type="NCBI Taxonomy" id="760260"/>
    <lineage>
        <taxon>Bacteria</taxon>
        <taxon>Pseudomonadati</taxon>
        <taxon>Lentisphaerota</taxon>
        <taxon>Oligosphaeria</taxon>
        <taxon>Oligosphaerales</taxon>
        <taxon>Oligosphaeraceae</taxon>
        <taxon>Oligosphaera</taxon>
    </lineage>
</organism>
<dbReference type="PANTHER" id="PTHR42794">
    <property type="entry name" value="HEMIN IMPORT ATP-BINDING PROTEIN HMUV"/>
    <property type="match status" value="1"/>
</dbReference>
<evidence type="ECO:0000256" key="2">
    <source>
        <dbReference type="ARBA" id="ARBA00022741"/>
    </source>
</evidence>
<dbReference type="InterPro" id="IPR017871">
    <property type="entry name" value="ABC_transporter-like_CS"/>
</dbReference>
<feature type="domain" description="ABC transporter" evidence="6">
    <location>
        <begin position="8"/>
        <end position="244"/>
    </location>
</feature>
<dbReference type="PROSITE" id="PS50893">
    <property type="entry name" value="ABC_TRANSPORTER_2"/>
    <property type="match status" value="1"/>
</dbReference>
<gene>
    <name evidence="7" type="ORF">J3R75_002923</name>
</gene>
<evidence type="ECO:0000313" key="8">
    <source>
        <dbReference type="Proteomes" id="UP001238163"/>
    </source>
</evidence>
<protein>
    <submittedName>
        <fullName evidence="7">Iron complex transport system ATP-binding protein</fullName>
    </submittedName>
</protein>
<accession>A0AAE4APP2</accession>
<evidence type="ECO:0000256" key="1">
    <source>
        <dbReference type="ARBA" id="ARBA00022448"/>
    </source>
</evidence>
<dbReference type="FunFam" id="3.40.50.300:FF:000134">
    <property type="entry name" value="Iron-enterobactin ABC transporter ATP-binding protein"/>
    <property type="match status" value="1"/>
</dbReference>
<keyword evidence="1" id="KW-0813">Transport</keyword>
<dbReference type="Pfam" id="PF00005">
    <property type="entry name" value="ABC_tran"/>
    <property type="match status" value="1"/>
</dbReference>
<evidence type="ECO:0000256" key="3">
    <source>
        <dbReference type="ARBA" id="ARBA00022840"/>
    </source>
</evidence>
<evidence type="ECO:0000259" key="6">
    <source>
        <dbReference type="PROSITE" id="PS50893"/>
    </source>
</evidence>
<keyword evidence="2" id="KW-0547">Nucleotide-binding</keyword>
<dbReference type="EMBL" id="JAUSVL010000001">
    <property type="protein sequence ID" value="MDQ0290816.1"/>
    <property type="molecule type" value="Genomic_DNA"/>
</dbReference>
<dbReference type="PANTHER" id="PTHR42794:SF1">
    <property type="entry name" value="HEMIN IMPORT ATP-BINDING PROTEIN HMUV"/>
    <property type="match status" value="1"/>
</dbReference>
<comment type="caution">
    <text evidence="7">The sequence shown here is derived from an EMBL/GenBank/DDBJ whole genome shotgun (WGS) entry which is preliminary data.</text>
</comment>
<dbReference type="AlphaFoldDB" id="A0AAE4APP2"/>
<dbReference type="InterPro" id="IPR027417">
    <property type="entry name" value="P-loop_NTPase"/>
</dbReference>
<comment type="function">
    <text evidence="5">Part of the ABC transporter complex HmuTUV involved in hemin import. Responsible for energy coupling to the transport system.</text>
</comment>
<dbReference type="GO" id="GO:0016887">
    <property type="term" value="F:ATP hydrolysis activity"/>
    <property type="evidence" value="ECO:0007669"/>
    <property type="project" value="InterPro"/>
</dbReference>
<keyword evidence="4" id="KW-1278">Translocase</keyword>
<keyword evidence="3 7" id="KW-0067">ATP-binding</keyword>
<dbReference type="RefSeq" id="WP_307262741.1">
    <property type="nucleotide sequence ID" value="NZ_JAUSVL010000001.1"/>
</dbReference>
<dbReference type="CDD" id="cd03214">
    <property type="entry name" value="ABC_Iron-Siderophores_B12_Hemin"/>
    <property type="match status" value="1"/>
</dbReference>
<dbReference type="SUPFAM" id="SSF52540">
    <property type="entry name" value="P-loop containing nucleoside triphosphate hydrolases"/>
    <property type="match status" value="1"/>
</dbReference>
<dbReference type="Gene3D" id="3.40.50.300">
    <property type="entry name" value="P-loop containing nucleotide triphosphate hydrolases"/>
    <property type="match status" value="1"/>
</dbReference>
<evidence type="ECO:0000256" key="4">
    <source>
        <dbReference type="ARBA" id="ARBA00022967"/>
    </source>
</evidence>
<reference evidence="7" key="1">
    <citation type="submission" date="2023-07" db="EMBL/GenBank/DDBJ databases">
        <title>Genomic Encyclopedia of Type Strains, Phase IV (KMG-IV): sequencing the most valuable type-strain genomes for metagenomic binning, comparative biology and taxonomic classification.</title>
        <authorList>
            <person name="Goeker M."/>
        </authorList>
    </citation>
    <scope>NUCLEOTIDE SEQUENCE</scope>
    <source>
        <strain evidence="7">DSM 24202</strain>
    </source>
</reference>
<dbReference type="InterPro" id="IPR003593">
    <property type="entry name" value="AAA+_ATPase"/>
</dbReference>
<dbReference type="SMART" id="SM00382">
    <property type="entry name" value="AAA"/>
    <property type="match status" value="1"/>
</dbReference>
<dbReference type="Proteomes" id="UP001238163">
    <property type="component" value="Unassembled WGS sequence"/>
</dbReference>
<name>A0AAE4APP2_9BACT</name>
<dbReference type="PROSITE" id="PS00211">
    <property type="entry name" value="ABC_TRANSPORTER_1"/>
    <property type="match status" value="1"/>
</dbReference>